<accession>A0ABT2H8U8</accession>
<evidence type="ECO:0000313" key="9">
    <source>
        <dbReference type="EMBL" id="MCS5736329.1"/>
    </source>
</evidence>
<evidence type="ECO:0000256" key="4">
    <source>
        <dbReference type="ARBA" id="ARBA00022631"/>
    </source>
</evidence>
<dbReference type="Pfam" id="PF09349">
    <property type="entry name" value="OHCU_decarbox"/>
    <property type="match status" value="1"/>
</dbReference>
<keyword evidence="4" id="KW-0659">Purine metabolism</keyword>
<evidence type="ECO:0000256" key="2">
    <source>
        <dbReference type="ARBA" id="ARBA00004754"/>
    </source>
</evidence>
<dbReference type="EMBL" id="JANLCJ010000016">
    <property type="protein sequence ID" value="MCS5736329.1"/>
    <property type="molecule type" value="Genomic_DNA"/>
</dbReference>
<keyword evidence="10" id="KW-1185">Reference proteome</keyword>
<evidence type="ECO:0000313" key="10">
    <source>
        <dbReference type="Proteomes" id="UP001165586"/>
    </source>
</evidence>
<evidence type="ECO:0000256" key="5">
    <source>
        <dbReference type="ARBA" id="ARBA00022793"/>
    </source>
</evidence>
<dbReference type="NCBIfam" id="TIGR03180">
    <property type="entry name" value="UraD_2"/>
    <property type="match status" value="1"/>
</dbReference>
<evidence type="ECO:0000256" key="7">
    <source>
        <dbReference type="SAM" id="MobiDB-lite"/>
    </source>
</evidence>
<dbReference type="EC" id="4.1.1.97" evidence="3"/>
<dbReference type="Proteomes" id="UP001165586">
    <property type="component" value="Unassembled WGS sequence"/>
</dbReference>
<dbReference type="PANTHER" id="PTHR43466">
    <property type="entry name" value="2-OXO-4-HYDROXY-4-CARBOXY-5-UREIDOIMIDAZOLINE DECARBOXYLASE-RELATED"/>
    <property type="match status" value="1"/>
</dbReference>
<evidence type="ECO:0000259" key="8">
    <source>
        <dbReference type="Pfam" id="PF09349"/>
    </source>
</evidence>
<gene>
    <name evidence="9" type="primary">uraD</name>
    <name evidence="9" type="ORF">N1032_21565</name>
</gene>
<keyword evidence="5" id="KW-0210">Decarboxylase</keyword>
<organism evidence="9 10">
    <name type="scientific">Herbiconiux daphne</name>
    <dbReference type="NCBI Taxonomy" id="2970914"/>
    <lineage>
        <taxon>Bacteria</taxon>
        <taxon>Bacillati</taxon>
        <taxon>Actinomycetota</taxon>
        <taxon>Actinomycetes</taxon>
        <taxon>Micrococcales</taxon>
        <taxon>Microbacteriaceae</taxon>
        <taxon>Herbiconiux</taxon>
    </lineage>
</organism>
<dbReference type="SUPFAM" id="SSF158694">
    <property type="entry name" value="UraD-Like"/>
    <property type="match status" value="1"/>
</dbReference>
<keyword evidence="6 9" id="KW-0456">Lyase</keyword>
<feature type="compositionally biased region" description="Basic and acidic residues" evidence="7">
    <location>
        <begin position="8"/>
        <end position="22"/>
    </location>
</feature>
<sequence>MANPLPADAERRESDGDADARDTAELRDALRSCLGVDRFVDEVAAAAPFGSNAELLAVADRVAASLTPAEVDAALAHHPRIGERAAGDGQSQRFSRAEQSTADASDEDLAAAIASGNARYEERFDRVFLIRAAGRSRAEILAELERRLGLDDATEAAQVASELHDITMLRLAQLFPAG</sequence>
<comment type="catalytic activity">
    <reaction evidence="1">
        <text>5-hydroxy-2-oxo-4-ureido-2,5-dihydro-1H-imidazole-5-carboxylate + H(+) = (S)-allantoin + CO2</text>
        <dbReference type="Rhea" id="RHEA:26301"/>
        <dbReference type="ChEBI" id="CHEBI:15378"/>
        <dbReference type="ChEBI" id="CHEBI:15678"/>
        <dbReference type="ChEBI" id="CHEBI:16526"/>
        <dbReference type="ChEBI" id="CHEBI:58639"/>
        <dbReference type="EC" id="4.1.1.97"/>
    </reaction>
</comment>
<feature type="domain" description="Oxo-4-hydroxy-4-carboxy-5-ureidoimidazoline decarboxylase" evidence="8">
    <location>
        <begin position="22"/>
        <end position="172"/>
    </location>
</feature>
<dbReference type="Gene3D" id="1.10.3330.10">
    <property type="entry name" value="Oxo-4-hydroxy-4-carboxy-5-ureidoimidazoline decarboxylase"/>
    <property type="match status" value="1"/>
</dbReference>
<dbReference type="InterPro" id="IPR036778">
    <property type="entry name" value="OHCU_decarboxylase_sf"/>
</dbReference>
<dbReference type="GO" id="GO:0051997">
    <property type="term" value="F:2-oxo-4-hydroxy-4-carboxy-5-ureidoimidazoline decarboxylase activity"/>
    <property type="evidence" value="ECO:0007669"/>
    <property type="project" value="UniProtKB-EC"/>
</dbReference>
<dbReference type="NCBIfam" id="NF010372">
    <property type="entry name" value="PRK13798.1"/>
    <property type="match status" value="1"/>
</dbReference>
<evidence type="ECO:0000256" key="3">
    <source>
        <dbReference type="ARBA" id="ARBA00012257"/>
    </source>
</evidence>
<proteinExistence type="predicted"/>
<name>A0ABT2H8U8_9MICO</name>
<evidence type="ECO:0000256" key="1">
    <source>
        <dbReference type="ARBA" id="ARBA00001163"/>
    </source>
</evidence>
<reference evidence="9" key="1">
    <citation type="submission" date="2022-08" db="EMBL/GenBank/DDBJ databases">
        <authorList>
            <person name="Deng Y."/>
            <person name="Han X.-F."/>
            <person name="Zhang Y.-Q."/>
        </authorList>
    </citation>
    <scope>NUCLEOTIDE SEQUENCE</scope>
    <source>
        <strain evidence="9">CPCC 203386</strain>
    </source>
</reference>
<comment type="caution">
    <text evidence="9">The sequence shown here is derived from an EMBL/GenBank/DDBJ whole genome shotgun (WGS) entry which is preliminary data.</text>
</comment>
<feature type="compositionally biased region" description="Polar residues" evidence="7">
    <location>
        <begin position="89"/>
        <end position="103"/>
    </location>
</feature>
<protein>
    <recommendedName>
        <fullName evidence="3">2-oxo-4-hydroxy-4-carboxy-5-ureidoimidazoline decarboxylase</fullName>
        <ecNumber evidence="3">4.1.1.97</ecNumber>
    </recommendedName>
</protein>
<dbReference type="InterPro" id="IPR017595">
    <property type="entry name" value="OHCU_decarboxylase-2"/>
</dbReference>
<dbReference type="PANTHER" id="PTHR43466:SF1">
    <property type="entry name" value="2-OXO-4-HYDROXY-4-CARBOXY-5-UREIDOIMIDAZOLINE DECARBOXYLASE-RELATED"/>
    <property type="match status" value="1"/>
</dbReference>
<feature type="region of interest" description="Disordered" evidence="7">
    <location>
        <begin position="81"/>
        <end position="106"/>
    </location>
</feature>
<evidence type="ECO:0000256" key="6">
    <source>
        <dbReference type="ARBA" id="ARBA00023239"/>
    </source>
</evidence>
<feature type="region of interest" description="Disordered" evidence="7">
    <location>
        <begin position="1"/>
        <end position="22"/>
    </location>
</feature>
<dbReference type="RefSeq" id="WP_259542211.1">
    <property type="nucleotide sequence ID" value="NZ_JANLCJ010000016.1"/>
</dbReference>
<dbReference type="InterPro" id="IPR018020">
    <property type="entry name" value="OHCU_decarboxylase"/>
</dbReference>
<comment type="pathway">
    <text evidence="2">Purine metabolism; urate degradation; (S)-allantoin from urate: step 3/3.</text>
</comment>